<dbReference type="Pfam" id="PF04130">
    <property type="entry name" value="GCP_C_terminal"/>
    <property type="match status" value="1"/>
</dbReference>
<dbReference type="GO" id="GO:0000930">
    <property type="term" value="C:gamma-tubulin complex"/>
    <property type="evidence" value="ECO:0007669"/>
    <property type="project" value="UniProtKB-ARBA"/>
</dbReference>
<dbReference type="Gene3D" id="1.20.120.1900">
    <property type="entry name" value="Gamma-tubulin complex, C-terminal domain"/>
    <property type="match status" value="1"/>
</dbReference>
<dbReference type="GO" id="GO:0000278">
    <property type="term" value="P:mitotic cell cycle"/>
    <property type="evidence" value="ECO:0007669"/>
    <property type="project" value="TreeGrafter"/>
</dbReference>
<dbReference type="OrthoDB" id="775571at2759"/>
<evidence type="ECO:0000256" key="6">
    <source>
        <dbReference type="SAM" id="MobiDB-lite"/>
    </source>
</evidence>
<dbReference type="Pfam" id="PF17681">
    <property type="entry name" value="GCP_N_terminal"/>
    <property type="match status" value="1"/>
</dbReference>
<evidence type="ECO:0000256" key="5">
    <source>
        <dbReference type="RuleBase" id="RU363050"/>
    </source>
</evidence>
<keyword evidence="4 5" id="KW-0206">Cytoskeleton</keyword>
<reference evidence="10" key="2">
    <citation type="submission" date="2015-01" db="EMBL/GenBank/DDBJ databases">
        <title>Evolutionary Origins and Diversification of the Mycorrhizal Mutualists.</title>
        <authorList>
            <consortium name="DOE Joint Genome Institute"/>
            <consortium name="Mycorrhizal Genomics Consortium"/>
            <person name="Kohler A."/>
            <person name="Kuo A."/>
            <person name="Nagy L.G."/>
            <person name="Floudas D."/>
            <person name="Copeland A."/>
            <person name="Barry K.W."/>
            <person name="Cichocki N."/>
            <person name="Veneault-Fourrey C."/>
            <person name="LaButti K."/>
            <person name="Lindquist E.A."/>
            <person name="Lipzen A."/>
            <person name="Lundell T."/>
            <person name="Morin E."/>
            <person name="Murat C."/>
            <person name="Riley R."/>
            <person name="Ohm R."/>
            <person name="Sun H."/>
            <person name="Tunlid A."/>
            <person name="Henrissat B."/>
            <person name="Grigoriev I.V."/>
            <person name="Hibbett D.S."/>
            <person name="Martin F."/>
        </authorList>
    </citation>
    <scope>NUCLEOTIDE SEQUENCE [LARGE SCALE GENOMIC DNA]</scope>
    <source>
        <strain evidence="10">Ve08.2h10</strain>
    </source>
</reference>
<evidence type="ECO:0000256" key="3">
    <source>
        <dbReference type="ARBA" id="ARBA00022701"/>
    </source>
</evidence>
<dbReference type="InterPro" id="IPR041470">
    <property type="entry name" value="GCP_N"/>
</dbReference>
<dbReference type="GO" id="GO:0005874">
    <property type="term" value="C:microtubule"/>
    <property type="evidence" value="ECO:0007669"/>
    <property type="project" value="UniProtKB-KW"/>
</dbReference>
<dbReference type="InterPro" id="IPR007259">
    <property type="entry name" value="GCP"/>
</dbReference>
<dbReference type="InParanoid" id="A0A0D0D7F0"/>
<dbReference type="GO" id="GO:0051011">
    <property type="term" value="F:microtubule minus-end binding"/>
    <property type="evidence" value="ECO:0007669"/>
    <property type="project" value="TreeGrafter"/>
</dbReference>
<evidence type="ECO:0000313" key="9">
    <source>
        <dbReference type="EMBL" id="KIK92822.1"/>
    </source>
</evidence>
<reference evidence="9 10" key="1">
    <citation type="submission" date="2014-04" db="EMBL/GenBank/DDBJ databases">
        <authorList>
            <consortium name="DOE Joint Genome Institute"/>
            <person name="Kuo A."/>
            <person name="Kohler A."/>
            <person name="Jargeat P."/>
            <person name="Nagy L.G."/>
            <person name="Floudas D."/>
            <person name="Copeland A."/>
            <person name="Barry K.W."/>
            <person name="Cichocki N."/>
            <person name="Veneault-Fourrey C."/>
            <person name="LaButti K."/>
            <person name="Lindquist E.A."/>
            <person name="Lipzen A."/>
            <person name="Lundell T."/>
            <person name="Morin E."/>
            <person name="Murat C."/>
            <person name="Sun H."/>
            <person name="Tunlid A."/>
            <person name="Henrissat B."/>
            <person name="Grigoriev I.V."/>
            <person name="Hibbett D.S."/>
            <person name="Martin F."/>
            <person name="Nordberg H.P."/>
            <person name="Cantor M.N."/>
            <person name="Hua S.X."/>
        </authorList>
    </citation>
    <scope>NUCLEOTIDE SEQUENCE [LARGE SCALE GENOMIC DNA]</scope>
    <source>
        <strain evidence="9 10">Ve08.2h10</strain>
    </source>
</reference>
<keyword evidence="3 5" id="KW-0493">Microtubule</keyword>
<evidence type="ECO:0000256" key="2">
    <source>
        <dbReference type="ARBA" id="ARBA00022490"/>
    </source>
</evidence>
<dbReference type="GO" id="GO:0031122">
    <property type="term" value="P:cytoplasmic microtubule organization"/>
    <property type="evidence" value="ECO:0007669"/>
    <property type="project" value="TreeGrafter"/>
</dbReference>
<evidence type="ECO:0000259" key="8">
    <source>
        <dbReference type="Pfam" id="PF17681"/>
    </source>
</evidence>
<dbReference type="GO" id="GO:0007020">
    <property type="term" value="P:microtubule nucleation"/>
    <property type="evidence" value="ECO:0007669"/>
    <property type="project" value="InterPro"/>
</dbReference>
<name>A0A0D0D7F0_9AGAM</name>
<evidence type="ECO:0000256" key="4">
    <source>
        <dbReference type="ARBA" id="ARBA00023212"/>
    </source>
</evidence>
<accession>A0A0D0D7F0</accession>
<dbReference type="InterPro" id="IPR040457">
    <property type="entry name" value="GCP_C"/>
</dbReference>
<feature type="domain" description="Gamma tubulin complex component protein N-terminal" evidence="8">
    <location>
        <begin position="201"/>
        <end position="429"/>
    </location>
</feature>
<feature type="domain" description="Gamma tubulin complex component C-terminal" evidence="7">
    <location>
        <begin position="572"/>
        <end position="964"/>
    </location>
</feature>
<proteinExistence type="inferred from homology"/>
<comment type="similarity">
    <text evidence="1 5">Belongs to the TUBGCP family.</text>
</comment>
<dbReference type="GO" id="GO:0005816">
    <property type="term" value="C:spindle pole body"/>
    <property type="evidence" value="ECO:0007669"/>
    <property type="project" value="UniProtKB-ARBA"/>
</dbReference>
<dbReference type="GO" id="GO:0051225">
    <property type="term" value="P:spindle assembly"/>
    <property type="evidence" value="ECO:0007669"/>
    <property type="project" value="TreeGrafter"/>
</dbReference>
<keyword evidence="10" id="KW-1185">Reference proteome</keyword>
<dbReference type="PANTHER" id="PTHR19302">
    <property type="entry name" value="GAMMA TUBULIN COMPLEX PROTEIN"/>
    <property type="match status" value="1"/>
</dbReference>
<evidence type="ECO:0000313" key="10">
    <source>
        <dbReference type="Proteomes" id="UP000054538"/>
    </source>
</evidence>
<evidence type="ECO:0000256" key="1">
    <source>
        <dbReference type="ARBA" id="ARBA00010337"/>
    </source>
</evidence>
<comment type="subcellular location">
    <subcellularLocation>
        <location evidence="5">Cytoplasm</location>
        <location evidence="5">Cytoskeleton</location>
        <location evidence="5">Microtubule organizing center</location>
    </subcellularLocation>
</comment>
<organism evidence="9 10">
    <name type="scientific">Paxillus rubicundulus Ve08.2h10</name>
    <dbReference type="NCBI Taxonomy" id="930991"/>
    <lineage>
        <taxon>Eukaryota</taxon>
        <taxon>Fungi</taxon>
        <taxon>Dikarya</taxon>
        <taxon>Basidiomycota</taxon>
        <taxon>Agaricomycotina</taxon>
        <taxon>Agaricomycetes</taxon>
        <taxon>Agaricomycetidae</taxon>
        <taxon>Boletales</taxon>
        <taxon>Paxilineae</taxon>
        <taxon>Paxillaceae</taxon>
        <taxon>Paxillus</taxon>
    </lineage>
</organism>
<sequence length="968" mass="107615">MVRETEWLGEDERFSLLALPPLIPHFSIPRLNDEPQDPIFRTVCVNERTGTYSSSRPPSLGPLVPSHHNTLPPDAQAHTATPVLSLWNEAALLDPQDLDHTVSWDTIPKSSVEENLNAPFLTEQPRNTFGSVQYQAHPASHRKDLNVVRVTESELLSSLQLVVLGTSSALHVWDMTSQSFVQVGSSEAHPSTILVEAKDNTMSQSILQRFLNLGTLVRRLELFVHDIRARQGHVNSTVHAAFAHGLSTVLMFIRDCSLRGPLFHTNSHSEVHCLATVWLQYTELEQIVTSLASMCNRSTGTTPEQFSQFPNSPVDLLSLVYETFEMHVNHGSLHDITATVAYILSVSSKPYIQDLCELVAYGGAGQWCIATNEEIQLMDTAALFEGDDHSWPKEESSLDADGPFPTFIPSNLAKILPSAQKSLKLLKAAKPNHPILAIEPTPKEIGWIWSESDINATWNGIRASPRGDVPQFHSDDSPVERPTDDHNPGLAGFRIFDLEPGSSENGDFPEVNSNVALREFMASFPNTLPTITPSPSLLCELIFSPLQSHAASLSCALLAVFLDQTSFLCIDAHLKLLRSHMLLTSHSFKSRLTAALFSDTESQGSQNAGMHDLLRYKSKGATPLEQSYTCRWPVGLAPLLVTRDSWPPGGSELSFLLRTVIVDSQEDGSEKHDVPLISKNLHPVTSEAEPRLGFAIREFTAGNGRERWLDPFFIEALDFLCLDYKVPRPLQVLIPPSALSKYQKIFALLLRLTRVECAIRSVFRLTRASSVLLFPTLASSHKLLLHFRFITHSFVSTLSAYIYDAAIGANFDAFLSRINSCRETPGAPTGFRDVFAMAECHSSVLDDILSACLLKSYQRTAGDLLRNTLEVVLEFCVLVGDLKDGRFKEYQASLTLEVLYASFRKKVSTLTRMLEVMLEKHAKCAQHLEQLTTDVEGGHQIQMPPGGVCTLRQFLTRINLTDWWKDSL</sequence>
<dbReference type="InterPro" id="IPR042241">
    <property type="entry name" value="GCP_C_sf"/>
</dbReference>
<dbReference type="PANTHER" id="PTHR19302:SF70">
    <property type="entry name" value="GAMMA-TUBULIN COMPLEX COMPONENT 6"/>
    <property type="match status" value="1"/>
</dbReference>
<dbReference type="GO" id="GO:0043015">
    <property type="term" value="F:gamma-tubulin binding"/>
    <property type="evidence" value="ECO:0007669"/>
    <property type="project" value="InterPro"/>
</dbReference>
<keyword evidence="2 5" id="KW-0963">Cytoplasm</keyword>
<gene>
    <name evidence="9" type="ORF">PAXRUDRAFT_829603</name>
</gene>
<feature type="compositionally biased region" description="Basic and acidic residues" evidence="6">
    <location>
        <begin position="473"/>
        <end position="485"/>
    </location>
</feature>
<evidence type="ECO:0000259" key="7">
    <source>
        <dbReference type="Pfam" id="PF04130"/>
    </source>
</evidence>
<dbReference type="Proteomes" id="UP000054538">
    <property type="component" value="Unassembled WGS sequence"/>
</dbReference>
<dbReference type="AlphaFoldDB" id="A0A0D0D7F0"/>
<dbReference type="HOGENOM" id="CLU_011863_1_0_1"/>
<protein>
    <recommendedName>
        <fullName evidence="5">Spindle pole body component</fullName>
    </recommendedName>
</protein>
<dbReference type="GO" id="GO:0051321">
    <property type="term" value="P:meiotic cell cycle"/>
    <property type="evidence" value="ECO:0007669"/>
    <property type="project" value="TreeGrafter"/>
</dbReference>
<dbReference type="EMBL" id="KN825240">
    <property type="protein sequence ID" value="KIK92822.1"/>
    <property type="molecule type" value="Genomic_DNA"/>
</dbReference>
<dbReference type="GO" id="GO:0000922">
    <property type="term" value="C:spindle pole"/>
    <property type="evidence" value="ECO:0007669"/>
    <property type="project" value="InterPro"/>
</dbReference>
<dbReference type="STRING" id="930991.A0A0D0D7F0"/>
<feature type="region of interest" description="Disordered" evidence="6">
    <location>
        <begin position="465"/>
        <end position="485"/>
    </location>
</feature>